<dbReference type="InterPro" id="IPR036631">
    <property type="entry name" value="MGMT_N_sf"/>
</dbReference>
<dbReference type="PROSITE" id="PS01124">
    <property type="entry name" value="HTH_ARAC_FAMILY_2"/>
    <property type="match status" value="1"/>
</dbReference>
<dbReference type="SUPFAM" id="SSF46767">
    <property type="entry name" value="Methylated DNA-protein cysteine methyltransferase, C-terminal domain"/>
    <property type="match status" value="1"/>
</dbReference>
<gene>
    <name evidence="15" type="ORF">C8N31_11176</name>
</gene>
<feature type="binding site" evidence="13">
    <location>
        <position position="68"/>
    </location>
    <ligand>
        <name>Zn(2+)</name>
        <dbReference type="ChEBI" id="CHEBI:29105"/>
    </ligand>
</feature>
<evidence type="ECO:0000256" key="2">
    <source>
        <dbReference type="ARBA" id="ARBA00008711"/>
    </source>
</evidence>
<dbReference type="GO" id="GO:0003700">
    <property type="term" value="F:DNA-binding transcription factor activity"/>
    <property type="evidence" value="ECO:0007669"/>
    <property type="project" value="InterPro"/>
</dbReference>
<feature type="binding site" evidence="13">
    <location>
        <position position="37"/>
    </location>
    <ligand>
        <name>Zn(2+)</name>
        <dbReference type="ChEBI" id="CHEBI:29105"/>
    </ligand>
</feature>
<organism evidence="15 16">
    <name type="scientific">Sulfitobacter mediterraneus</name>
    <dbReference type="NCBI Taxonomy" id="83219"/>
    <lineage>
        <taxon>Bacteria</taxon>
        <taxon>Pseudomonadati</taxon>
        <taxon>Pseudomonadota</taxon>
        <taxon>Alphaproteobacteria</taxon>
        <taxon>Rhodobacterales</taxon>
        <taxon>Roseobacteraceae</taxon>
        <taxon>Sulfitobacter</taxon>
    </lineage>
</organism>
<dbReference type="Pfam" id="PF01035">
    <property type="entry name" value="DNA_binding_1"/>
    <property type="match status" value="1"/>
</dbReference>
<sequence length="360" mass="39494">MMFDLPDENALYAALINRDADFDGRAYVGVTSTGVFCRLTCPARKPKRENCRFFETVAACVEAGFRPCKRCHPTGTAAEADPMIVQLMQALQADPARRWGEAEVQALGLDPSTVRRSFKRHFGMTFLELARLTRLRTGAAGLPGGARVIDAQLEAGYDSPAAFRSAFARWMGMPPGRFAKDALLRADWIDTKLGVMIAVSDAHALHLLEFAERRALPGELKKLYTMSKGSLGFGRFAPTDQIETELEAFFDLRCARFETPLAPLGTPFSQQVWQALREIPAGQTSSYSDLARAMGRPDATRAVARANGANPIAIAIPCHRILGADGALTGYGGGLWRKQALIDLERQFGADTPQKRTIQW</sequence>
<keyword evidence="6" id="KW-0227">DNA damage</keyword>
<dbReference type="InterPro" id="IPR018060">
    <property type="entry name" value="HTH_AraC"/>
</dbReference>
<keyword evidence="7" id="KW-0805">Transcription regulation</keyword>
<dbReference type="InterPro" id="IPR016221">
    <property type="entry name" value="Bifunct_regulatory_prot_Ada"/>
</dbReference>
<dbReference type="CDD" id="cd06445">
    <property type="entry name" value="ATase"/>
    <property type="match status" value="1"/>
</dbReference>
<comment type="catalytic activity">
    <reaction evidence="1">
        <text>a 4-O-methyl-thymidine in DNA + L-cysteinyl-[protein] = a thymidine in DNA + S-methyl-L-cysteinyl-[protein]</text>
        <dbReference type="Rhea" id="RHEA:53428"/>
        <dbReference type="Rhea" id="RHEA-COMP:10131"/>
        <dbReference type="Rhea" id="RHEA-COMP:10132"/>
        <dbReference type="Rhea" id="RHEA-COMP:13555"/>
        <dbReference type="Rhea" id="RHEA-COMP:13556"/>
        <dbReference type="ChEBI" id="CHEBI:29950"/>
        <dbReference type="ChEBI" id="CHEBI:82612"/>
        <dbReference type="ChEBI" id="CHEBI:137386"/>
        <dbReference type="ChEBI" id="CHEBI:137387"/>
        <dbReference type="EC" id="2.1.1.63"/>
    </reaction>
</comment>
<keyword evidence="10" id="KW-0234">DNA repair</keyword>
<dbReference type="InterPro" id="IPR004026">
    <property type="entry name" value="Ada_DNA_repair_Zn-bd"/>
</dbReference>
<dbReference type="PANTHER" id="PTHR10815:SF5">
    <property type="entry name" value="METHYLATED-DNA--PROTEIN-CYSTEINE METHYLTRANSFERASE"/>
    <property type="match status" value="1"/>
</dbReference>
<dbReference type="NCBIfam" id="TIGR00589">
    <property type="entry name" value="ogt"/>
    <property type="match status" value="1"/>
</dbReference>
<dbReference type="GO" id="GO:0006281">
    <property type="term" value="P:DNA repair"/>
    <property type="evidence" value="ECO:0007669"/>
    <property type="project" value="UniProtKB-KW"/>
</dbReference>
<comment type="similarity">
    <text evidence="2">Belongs to the MGMT family.</text>
</comment>
<evidence type="ECO:0000256" key="1">
    <source>
        <dbReference type="ARBA" id="ARBA00001286"/>
    </source>
</evidence>
<feature type="domain" description="HTH araC/xylS-type" evidence="14">
    <location>
        <begin position="105"/>
        <end position="181"/>
    </location>
</feature>
<dbReference type="PIRSF" id="PIRSF000409">
    <property type="entry name" value="Ada"/>
    <property type="match status" value="1"/>
</dbReference>
<feature type="binding site" evidence="13">
    <location>
        <position position="41"/>
    </location>
    <ligand>
        <name>Zn(2+)</name>
        <dbReference type="ChEBI" id="CHEBI:29105"/>
    </ligand>
</feature>
<dbReference type="SUPFAM" id="SSF57884">
    <property type="entry name" value="Ada DNA repair protein, N-terminal domain (N-Ada 10)"/>
    <property type="match status" value="1"/>
</dbReference>
<protein>
    <recommendedName>
        <fullName evidence="3">methylated-DNA--[protein]-cysteine S-methyltransferase</fullName>
        <ecNumber evidence="3">2.1.1.63</ecNumber>
    </recommendedName>
</protein>
<evidence type="ECO:0000256" key="8">
    <source>
        <dbReference type="ARBA" id="ARBA00023159"/>
    </source>
</evidence>
<dbReference type="EC" id="2.1.1.63" evidence="3"/>
<feature type="active site" description="Nucleophile; methyl group acceptor from methylphosphotriester" evidence="12">
    <location>
        <position position="37"/>
    </location>
</feature>
<dbReference type="RefSeq" id="WP_025046755.1">
    <property type="nucleotide sequence ID" value="NZ_QBKU01000011.1"/>
</dbReference>
<comment type="catalytic activity">
    <reaction evidence="11">
        <text>a 6-O-methyl-2'-deoxyguanosine in DNA + L-cysteinyl-[protein] = S-methyl-L-cysteinyl-[protein] + a 2'-deoxyguanosine in DNA</text>
        <dbReference type="Rhea" id="RHEA:24000"/>
        <dbReference type="Rhea" id="RHEA-COMP:10131"/>
        <dbReference type="Rhea" id="RHEA-COMP:10132"/>
        <dbReference type="Rhea" id="RHEA-COMP:11367"/>
        <dbReference type="Rhea" id="RHEA-COMP:11368"/>
        <dbReference type="ChEBI" id="CHEBI:29950"/>
        <dbReference type="ChEBI" id="CHEBI:82612"/>
        <dbReference type="ChEBI" id="CHEBI:85445"/>
        <dbReference type="ChEBI" id="CHEBI:85448"/>
        <dbReference type="EC" id="2.1.1.63"/>
    </reaction>
</comment>
<dbReference type="OrthoDB" id="9802228at2"/>
<dbReference type="InterPro" id="IPR036217">
    <property type="entry name" value="MethylDNA_cys_MeTrfase_DNAb"/>
</dbReference>
<comment type="cofactor">
    <cofactor evidence="13">
        <name>Zn(2+)</name>
        <dbReference type="ChEBI" id="CHEBI:29105"/>
    </cofactor>
    <text evidence="13">Binds 1 zinc ion per subunit.</text>
</comment>
<evidence type="ECO:0000256" key="12">
    <source>
        <dbReference type="PIRSR" id="PIRSR000409-1"/>
    </source>
</evidence>
<dbReference type="Pfam" id="PF12833">
    <property type="entry name" value="HTH_18"/>
    <property type="match status" value="1"/>
</dbReference>
<evidence type="ECO:0000256" key="7">
    <source>
        <dbReference type="ARBA" id="ARBA00023015"/>
    </source>
</evidence>
<dbReference type="PANTHER" id="PTHR10815">
    <property type="entry name" value="METHYLATED-DNA--PROTEIN-CYSTEINE METHYLTRANSFERASE"/>
    <property type="match status" value="1"/>
</dbReference>
<accession>A0A2T6CAW9</accession>
<dbReference type="GO" id="GO:0043565">
    <property type="term" value="F:sequence-specific DNA binding"/>
    <property type="evidence" value="ECO:0007669"/>
    <property type="project" value="InterPro"/>
</dbReference>
<keyword evidence="8" id="KW-0010">Activator</keyword>
<dbReference type="Pfam" id="PF02805">
    <property type="entry name" value="Ada_Zn_binding"/>
    <property type="match status" value="1"/>
</dbReference>
<evidence type="ECO:0000256" key="6">
    <source>
        <dbReference type="ARBA" id="ARBA00022763"/>
    </source>
</evidence>
<dbReference type="Proteomes" id="UP000244092">
    <property type="component" value="Unassembled WGS sequence"/>
</dbReference>
<evidence type="ECO:0000256" key="5">
    <source>
        <dbReference type="ARBA" id="ARBA00022679"/>
    </source>
</evidence>
<evidence type="ECO:0000256" key="13">
    <source>
        <dbReference type="PIRSR" id="PIRSR000409-3"/>
    </source>
</evidence>
<dbReference type="InterPro" id="IPR001497">
    <property type="entry name" value="MethylDNA_cys_MeTrfase_AS"/>
</dbReference>
<name>A0A2T6CAW9_9RHOB</name>
<dbReference type="GO" id="GO:0003908">
    <property type="term" value="F:methylated-DNA-[protein]-cysteine S-methyltransferase activity"/>
    <property type="evidence" value="ECO:0007669"/>
    <property type="project" value="UniProtKB-EC"/>
</dbReference>
<keyword evidence="13" id="KW-0862">Zinc</keyword>
<feature type="active site" description="Nucleophile; methyl group acceptor from either O6-methylguanine or O4-methylthymine" evidence="12">
    <location>
        <position position="318"/>
    </location>
</feature>
<evidence type="ECO:0000256" key="4">
    <source>
        <dbReference type="ARBA" id="ARBA00022603"/>
    </source>
</evidence>
<keyword evidence="5 15" id="KW-0808">Transferase</keyword>
<feature type="binding site" evidence="13">
    <location>
        <position position="71"/>
    </location>
    <ligand>
        <name>Zn(2+)</name>
        <dbReference type="ChEBI" id="CHEBI:29105"/>
    </ligand>
</feature>
<reference evidence="15 16" key="1">
    <citation type="submission" date="2018-04" db="EMBL/GenBank/DDBJ databases">
        <title>Genomic Encyclopedia of Archaeal and Bacterial Type Strains, Phase II (KMG-II): from individual species to whole genera.</title>
        <authorList>
            <person name="Goeker M."/>
        </authorList>
    </citation>
    <scope>NUCLEOTIDE SEQUENCE [LARGE SCALE GENOMIC DNA]</scope>
    <source>
        <strain evidence="15 16">DSM 12244</strain>
    </source>
</reference>
<dbReference type="EMBL" id="QBKU01000011">
    <property type="protein sequence ID" value="PTX72363.1"/>
    <property type="molecule type" value="Genomic_DNA"/>
</dbReference>
<dbReference type="Gene3D" id="1.10.10.10">
    <property type="entry name" value="Winged helix-like DNA-binding domain superfamily/Winged helix DNA-binding domain"/>
    <property type="match status" value="1"/>
</dbReference>
<dbReference type="InterPro" id="IPR036388">
    <property type="entry name" value="WH-like_DNA-bd_sf"/>
</dbReference>
<dbReference type="SUPFAM" id="SSF46689">
    <property type="entry name" value="Homeodomain-like"/>
    <property type="match status" value="1"/>
</dbReference>
<proteinExistence type="inferred from homology"/>
<evidence type="ECO:0000313" key="16">
    <source>
        <dbReference type="Proteomes" id="UP000244092"/>
    </source>
</evidence>
<keyword evidence="9" id="KW-0804">Transcription</keyword>
<dbReference type="GO" id="GO:0008270">
    <property type="term" value="F:zinc ion binding"/>
    <property type="evidence" value="ECO:0007669"/>
    <property type="project" value="InterPro"/>
</dbReference>
<dbReference type="GO" id="GO:0032259">
    <property type="term" value="P:methylation"/>
    <property type="evidence" value="ECO:0007669"/>
    <property type="project" value="UniProtKB-KW"/>
</dbReference>
<evidence type="ECO:0000259" key="14">
    <source>
        <dbReference type="PROSITE" id="PS01124"/>
    </source>
</evidence>
<dbReference type="SUPFAM" id="SSF53155">
    <property type="entry name" value="Methylated DNA-protein cysteine methyltransferase domain"/>
    <property type="match status" value="1"/>
</dbReference>
<keyword evidence="4 15" id="KW-0489">Methyltransferase</keyword>
<dbReference type="InterPro" id="IPR014048">
    <property type="entry name" value="MethylDNA_cys_MeTrfase_DNA-bd"/>
</dbReference>
<dbReference type="SMART" id="SM00342">
    <property type="entry name" value="HTH_ARAC"/>
    <property type="match status" value="1"/>
</dbReference>
<dbReference type="AlphaFoldDB" id="A0A2T6CAW9"/>
<dbReference type="InterPro" id="IPR035451">
    <property type="entry name" value="Ada-like_dom_sf"/>
</dbReference>
<keyword evidence="13" id="KW-0479">Metal-binding</keyword>
<comment type="caution">
    <text evidence="15">The sequence shown here is derived from an EMBL/GenBank/DDBJ whole genome shotgun (WGS) entry which is preliminary data.</text>
</comment>
<evidence type="ECO:0000256" key="3">
    <source>
        <dbReference type="ARBA" id="ARBA00011918"/>
    </source>
</evidence>
<dbReference type="Gene3D" id="1.10.10.60">
    <property type="entry name" value="Homeodomain-like"/>
    <property type="match status" value="1"/>
</dbReference>
<evidence type="ECO:0000256" key="9">
    <source>
        <dbReference type="ARBA" id="ARBA00023163"/>
    </source>
</evidence>
<dbReference type="PROSITE" id="PS00374">
    <property type="entry name" value="MGMT"/>
    <property type="match status" value="1"/>
</dbReference>
<evidence type="ECO:0000256" key="11">
    <source>
        <dbReference type="ARBA" id="ARBA00049348"/>
    </source>
</evidence>
<evidence type="ECO:0000313" key="15">
    <source>
        <dbReference type="EMBL" id="PTX72363.1"/>
    </source>
</evidence>
<dbReference type="FunFam" id="1.10.10.10:FF:000214">
    <property type="entry name" value="Methylated-DNA--protein-cysteine methyltransferase"/>
    <property type="match status" value="1"/>
</dbReference>
<dbReference type="InterPro" id="IPR009057">
    <property type="entry name" value="Homeodomain-like_sf"/>
</dbReference>
<dbReference type="Gene3D" id="3.40.10.10">
    <property type="entry name" value="DNA Methylphosphotriester Repair Domain"/>
    <property type="match status" value="1"/>
</dbReference>
<evidence type="ECO:0000256" key="10">
    <source>
        <dbReference type="ARBA" id="ARBA00023204"/>
    </source>
</evidence>